<evidence type="ECO:0000313" key="2">
    <source>
        <dbReference type="Proteomes" id="UP001162501"/>
    </source>
</evidence>
<reference evidence="1" key="2">
    <citation type="submission" date="2025-03" db="EMBL/GenBank/DDBJ databases">
        <authorList>
            <consortium name="ELIXIR-Norway"/>
            <consortium name="Elixir Norway"/>
        </authorList>
    </citation>
    <scope>NUCLEOTIDE SEQUENCE</scope>
</reference>
<name>A0AC60A180_RANTA</name>
<dbReference type="EMBL" id="OX596090">
    <property type="protein sequence ID" value="CAN0543259.1"/>
    <property type="molecule type" value="Genomic_DNA"/>
</dbReference>
<proteinExistence type="predicted"/>
<evidence type="ECO:0000313" key="1">
    <source>
        <dbReference type="EMBL" id="CAN0543259.1"/>
    </source>
</evidence>
<gene>
    <name evidence="1" type="ORF">MRATA1EN22A_LOCUS25649</name>
</gene>
<reference evidence="1" key="1">
    <citation type="submission" date="2023-05" db="EMBL/GenBank/DDBJ databases">
        <authorList>
            <consortium name="ELIXIR-Norway"/>
        </authorList>
    </citation>
    <scope>NUCLEOTIDE SEQUENCE</scope>
</reference>
<accession>A0AC60A180</accession>
<sequence>MTPLLHGEADTQPAGGGSRVQTLPARGREKAGVLVSPGAYPLPTTHVPRHNQSEFLEKPIRETSHLRYVCEAHTRVPRHALQSERSDSINPQQPPTLLSVRFACPHRACGTTHSTQAPTGERPLFVTDHRVQVLRGQRMWTLGGPEKPDRSSLGTGRGGAKRRIGNEGAIPGCARLNIRASPSCCPRPPHTPALTRTDRKRK</sequence>
<protein>
    <submittedName>
        <fullName evidence="1">Uncharacterized protein</fullName>
    </submittedName>
</protein>
<organism evidence="1 2">
    <name type="scientific">Rangifer tarandus platyrhynchus</name>
    <name type="common">Svalbard reindeer</name>
    <dbReference type="NCBI Taxonomy" id="3082113"/>
    <lineage>
        <taxon>Eukaryota</taxon>
        <taxon>Metazoa</taxon>
        <taxon>Chordata</taxon>
        <taxon>Craniata</taxon>
        <taxon>Vertebrata</taxon>
        <taxon>Euteleostomi</taxon>
        <taxon>Mammalia</taxon>
        <taxon>Eutheria</taxon>
        <taxon>Laurasiatheria</taxon>
        <taxon>Artiodactyla</taxon>
        <taxon>Ruminantia</taxon>
        <taxon>Pecora</taxon>
        <taxon>Cervidae</taxon>
        <taxon>Odocoileinae</taxon>
        <taxon>Rangifer</taxon>
    </lineage>
</organism>
<dbReference type="Proteomes" id="UP001162501">
    <property type="component" value="Chromosome 6"/>
</dbReference>